<organism evidence="1 2">
    <name type="scientific">Niveibacterium umoris</name>
    <dbReference type="NCBI Taxonomy" id="1193620"/>
    <lineage>
        <taxon>Bacteria</taxon>
        <taxon>Pseudomonadati</taxon>
        <taxon>Pseudomonadota</taxon>
        <taxon>Betaproteobacteria</taxon>
        <taxon>Rhodocyclales</taxon>
        <taxon>Rhodocyclaceae</taxon>
        <taxon>Niveibacterium</taxon>
    </lineage>
</organism>
<dbReference type="InterPro" id="IPR036390">
    <property type="entry name" value="WH_DNA-bd_sf"/>
</dbReference>
<sequence length="115" mass="12501">MSEEALQACVDRHLEHAALVFMLDDELGTHHGPSWGDFVLLTVLDAAGGAAPATELARTLRTPASHLLLRLLPLEKTGLVERAADGEGKRRVTLRPLGRRLLHEARDTAAHACVR</sequence>
<dbReference type="GO" id="GO:0003677">
    <property type="term" value="F:DNA binding"/>
    <property type="evidence" value="ECO:0007669"/>
    <property type="project" value="UniProtKB-KW"/>
</dbReference>
<dbReference type="RefSeq" id="WP_183633362.1">
    <property type="nucleotide sequence ID" value="NZ_BAABLE010000011.1"/>
</dbReference>
<proteinExistence type="predicted"/>
<protein>
    <submittedName>
        <fullName evidence="1">DNA-binding MarR family transcriptional regulator</fullName>
    </submittedName>
</protein>
<keyword evidence="1" id="KW-0238">DNA-binding</keyword>
<keyword evidence="2" id="KW-1185">Reference proteome</keyword>
<name>A0A840BNJ1_9RHOO</name>
<comment type="caution">
    <text evidence="1">The sequence shown here is derived from an EMBL/GenBank/DDBJ whole genome shotgun (WGS) entry which is preliminary data.</text>
</comment>
<accession>A0A840BNJ1</accession>
<dbReference type="AlphaFoldDB" id="A0A840BNJ1"/>
<dbReference type="Gene3D" id="1.10.10.10">
    <property type="entry name" value="Winged helix-like DNA-binding domain superfamily/Winged helix DNA-binding domain"/>
    <property type="match status" value="1"/>
</dbReference>
<gene>
    <name evidence="1" type="ORF">GGR36_001345</name>
</gene>
<evidence type="ECO:0000313" key="1">
    <source>
        <dbReference type="EMBL" id="MBB4012037.1"/>
    </source>
</evidence>
<dbReference type="SUPFAM" id="SSF46785">
    <property type="entry name" value="Winged helix' DNA-binding domain"/>
    <property type="match status" value="1"/>
</dbReference>
<reference evidence="1 2" key="1">
    <citation type="submission" date="2020-08" db="EMBL/GenBank/DDBJ databases">
        <title>Genomic Encyclopedia of Type Strains, Phase IV (KMG-IV): sequencing the most valuable type-strain genomes for metagenomic binning, comparative biology and taxonomic classification.</title>
        <authorList>
            <person name="Goeker M."/>
        </authorList>
    </citation>
    <scope>NUCLEOTIDE SEQUENCE [LARGE SCALE GENOMIC DNA]</scope>
    <source>
        <strain evidence="1 2">DSM 106739</strain>
    </source>
</reference>
<dbReference type="EMBL" id="JACIET010000001">
    <property type="protein sequence ID" value="MBB4012037.1"/>
    <property type="molecule type" value="Genomic_DNA"/>
</dbReference>
<dbReference type="InterPro" id="IPR036388">
    <property type="entry name" value="WH-like_DNA-bd_sf"/>
</dbReference>
<evidence type="ECO:0000313" key="2">
    <source>
        <dbReference type="Proteomes" id="UP000561045"/>
    </source>
</evidence>
<dbReference type="Proteomes" id="UP000561045">
    <property type="component" value="Unassembled WGS sequence"/>
</dbReference>